<feature type="compositionally biased region" description="Basic and acidic residues" evidence="1">
    <location>
        <begin position="151"/>
        <end position="165"/>
    </location>
</feature>
<evidence type="ECO:0000256" key="1">
    <source>
        <dbReference type="SAM" id="MobiDB-lite"/>
    </source>
</evidence>
<dbReference type="Proteomes" id="UP001307889">
    <property type="component" value="Chromosome 5"/>
</dbReference>
<evidence type="ECO:0000313" key="2">
    <source>
        <dbReference type="EMBL" id="BES94392.1"/>
    </source>
</evidence>
<sequence length="294" mass="33188">MTPLGSVPYFLTIFATYQSNTQDPWTIESPMLKTGSVVSFHNTSTVGLSESLSWTWLGLYGEIWENKIWYTYDKEIMGGSFVYKKRAKSTKDVVTLYWERLKNGTVWYHDKQLIKQPEWKISVRGIVDVSFVPLDRDWVFAVDEEYTYGMKEHQPSEPHDVDGLTRRLKRSPQSESDSADPGIAEASFFGDWIERIMNFFFGDGSDGNSRTTGQENEGIFTRLGNWLRGISCSLHGPCDMPVPGDPPLAPFPQVPVVYHIPPQATYPPATTSAPVDRPPTMNPDAEPVPDVNIV</sequence>
<dbReference type="EMBL" id="AP028913">
    <property type="protein sequence ID" value="BES94392.1"/>
    <property type="molecule type" value="Genomic_DNA"/>
</dbReference>
<accession>A0ABN7AQA8</accession>
<keyword evidence="3" id="KW-1185">Reference proteome</keyword>
<feature type="region of interest" description="Disordered" evidence="1">
    <location>
        <begin position="269"/>
        <end position="294"/>
    </location>
</feature>
<reference evidence="2 3" key="1">
    <citation type="submission" date="2023-09" db="EMBL/GenBank/DDBJ databases">
        <title>Nesidiocoris tenuis whole genome shotgun sequence.</title>
        <authorList>
            <person name="Shibata T."/>
            <person name="Shimoda M."/>
            <person name="Kobayashi T."/>
            <person name="Uehara T."/>
        </authorList>
    </citation>
    <scope>NUCLEOTIDE SEQUENCE [LARGE SCALE GENOMIC DNA]</scope>
    <source>
        <strain evidence="2 3">Japan</strain>
    </source>
</reference>
<protein>
    <submittedName>
        <fullName evidence="2">Uncharacterized protein</fullName>
    </submittedName>
</protein>
<gene>
    <name evidence="2" type="ORF">NTJ_07201</name>
</gene>
<evidence type="ECO:0000313" key="3">
    <source>
        <dbReference type="Proteomes" id="UP001307889"/>
    </source>
</evidence>
<feature type="region of interest" description="Disordered" evidence="1">
    <location>
        <begin position="151"/>
        <end position="183"/>
    </location>
</feature>
<proteinExistence type="predicted"/>
<organism evidence="2 3">
    <name type="scientific">Nesidiocoris tenuis</name>
    <dbReference type="NCBI Taxonomy" id="355587"/>
    <lineage>
        <taxon>Eukaryota</taxon>
        <taxon>Metazoa</taxon>
        <taxon>Ecdysozoa</taxon>
        <taxon>Arthropoda</taxon>
        <taxon>Hexapoda</taxon>
        <taxon>Insecta</taxon>
        <taxon>Pterygota</taxon>
        <taxon>Neoptera</taxon>
        <taxon>Paraneoptera</taxon>
        <taxon>Hemiptera</taxon>
        <taxon>Heteroptera</taxon>
        <taxon>Panheteroptera</taxon>
        <taxon>Cimicomorpha</taxon>
        <taxon>Miridae</taxon>
        <taxon>Dicyphina</taxon>
        <taxon>Nesidiocoris</taxon>
    </lineage>
</organism>
<name>A0ABN7AQA8_9HEMI</name>